<evidence type="ECO:0000313" key="2">
    <source>
        <dbReference type="EMBL" id="KAJ8388238.1"/>
    </source>
</evidence>
<gene>
    <name evidence="2" type="ORF">AAFF_G00136090</name>
</gene>
<evidence type="ECO:0000313" key="3">
    <source>
        <dbReference type="Proteomes" id="UP001221898"/>
    </source>
</evidence>
<accession>A0AAD7RPW0</accession>
<name>A0AAD7RPW0_9TELE</name>
<dbReference type="EMBL" id="JAINUG010000198">
    <property type="protein sequence ID" value="KAJ8388238.1"/>
    <property type="molecule type" value="Genomic_DNA"/>
</dbReference>
<proteinExistence type="predicted"/>
<feature type="region of interest" description="Disordered" evidence="1">
    <location>
        <begin position="65"/>
        <end position="107"/>
    </location>
</feature>
<reference evidence="2" key="1">
    <citation type="journal article" date="2023" name="Science">
        <title>Genome structures resolve the early diversification of teleost fishes.</title>
        <authorList>
            <person name="Parey E."/>
            <person name="Louis A."/>
            <person name="Montfort J."/>
            <person name="Bouchez O."/>
            <person name="Roques C."/>
            <person name="Iampietro C."/>
            <person name="Lluch J."/>
            <person name="Castinel A."/>
            <person name="Donnadieu C."/>
            <person name="Desvignes T."/>
            <person name="Floi Bucao C."/>
            <person name="Jouanno E."/>
            <person name="Wen M."/>
            <person name="Mejri S."/>
            <person name="Dirks R."/>
            <person name="Jansen H."/>
            <person name="Henkel C."/>
            <person name="Chen W.J."/>
            <person name="Zahm M."/>
            <person name="Cabau C."/>
            <person name="Klopp C."/>
            <person name="Thompson A.W."/>
            <person name="Robinson-Rechavi M."/>
            <person name="Braasch I."/>
            <person name="Lecointre G."/>
            <person name="Bobe J."/>
            <person name="Postlethwait J.H."/>
            <person name="Berthelot C."/>
            <person name="Roest Crollius H."/>
            <person name="Guiguen Y."/>
        </authorList>
    </citation>
    <scope>NUCLEOTIDE SEQUENCE</scope>
    <source>
        <strain evidence="2">NC1722</strain>
    </source>
</reference>
<sequence length="107" mass="11044">MPAKVNDWSRSVCEVGGWGAGAGEASESGSRSCGERVQTCLRPVGLARVRIKNLIWREWAGGGSTAGLVRGPRGQRGAAGGRGRGEPCAPGARSSCGASRKRLRSGH</sequence>
<organism evidence="2 3">
    <name type="scientific">Aldrovandia affinis</name>
    <dbReference type="NCBI Taxonomy" id="143900"/>
    <lineage>
        <taxon>Eukaryota</taxon>
        <taxon>Metazoa</taxon>
        <taxon>Chordata</taxon>
        <taxon>Craniata</taxon>
        <taxon>Vertebrata</taxon>
        <taxon>Euteleostomi</taxon>
        <taxon>Actinopterygii</taxon>
        <taxon>Neopterygii</taxon>
        <taxon>Teleostei</taxon>
        <taxon>Notacanthiformes</taxon>
        <taxon>Halosauridae</taxon>
        <taxon>Aldrovandia</taxon>
    </lineage>
</organism>
<dbReference type="AlphaFoldDB" id="A0AAD7RPW0"/>
<protein>
    <submittedName>
        <fullName evidence="2">Uncharacterized protein</fullName>
    </submittedName>
</protein>
<evidence type="ECO:0000256" key="1">
    <source>
        <dbReference type="SAM" id="MobiDB-lite"/>
    </source>
</evidence>
<dbReference type="Proteomes" id="UP001221898">
    <property type="component" value="Unassembled WGS sequence"/>
</dbReference>
<comment type="caution">
    <text evidence="2">The sequence shown here is derived from an EMBL/GenBank/DDBJ whole genome shotgun (WGS) entry which is preliminary data.</text>
</comment>
<keyword evidence="3" id="KW-1185">Reference proteome</keyword>